<protein>
    <submittedName>
        <fullName evidence="1">Phage portal protein</fullName>
    </submittedName>
</protein>
<gene>
    <name evidence="1" type="ORF">DIU77_018115</name>
</gene>
<dbReference type="Pfam" id="PF05133">
    <property type="entry name" value="SPP1_portal"/>
    <property type="match status" value="1"/>
</dbReference>
<dbReference type="InterPro" id="IPR021145">
    <property type="entry name" value="Portal_protein_SPP1_Gp6-like"/>
</dbReference>
<organism evidence="1 2">
    <name type="scientific">Thermocrispum agreste</name>
    <dbReference type="NCBI Taxonomy" id="37925"/>
    <lineage>
        <taxon>Bacteria</taxon>
        <taxon>Bacillati</taxon>
        <taxon>Actinomycetota</taxon>
        <taxon>Actinomycetes</taxon>
        <taxon>Pseudonocardiales</taxon>
        <taxon>Pseudonocardiaceae</taxon>
        <taxon>Thermocrispum</taxon>
    </lineage>
</organism>
<accession>A0ABD6FJI3</accession>
<dbReference type="EMBL" id="QGUI02000367">
    <property type="protein sequence ID" value="MFO7194161.1"/>
    <property type="molecule type" value="Genomic_DNA"/>
</dbReference>
<proteinExistence type="predicted"/>
<comment type="caution">
    <text evidence="1">The sequence shown here is derived from an EMBL/GenBank/DDBJ whole genome shotgun (WGS) entry which is preliminary data.</text>
</comment>
<evidence type="ECO:0000313" key="1">
    <source>
        <dbReference type="EMBL" id="MFO7194161.1"/>
    </source>
</evidence>
<dbReference type="AlphaFoldDB" id="A0ABD6FJI3"/>
<evidence type="ECO:0000313" key="2">
    <source>
        <dbReference type="Proteomes" id="UP000249324"/>
    </source>
</evidence>
<dbReference type="Proteomes" id="UP000249324">
    <property type="component" value="Unassembled WGS sequence"/>
</dbReference>
<feature type="non-terminal residue" evidence="1">
    <location>
        <position position="378"/>
    </location>
</feature>
<sequence length="378" mass="42477">MALSRDDATEVVKHLVKVREAESDRLDRIYRYLKNKVCRIYIPRSATAEYRELVHQSRINVMPLIIGAVAQNLFADGYRPKRASDNAPAWDDWQRNRMDLRQGGLYRAALAYGVAYAAVLPGDPAPVILPYSPRQCTAVYEDPINDEWPIYALTCTVERDRQGKPVKRMRLYDETHRYRFVGSADSQTPQFEGADEHGLGVTPVVRYLNTYDDLDDGPEGEVESLIPLQDTVQQTTFNTRMAEHYALFRQRWVTGMAIPEDENGNPIEPFNSAVNRVWHAESPDTKFGDFEPTSIDGYLASRKATLSIISALAQLPPQQLLVSDGISNLSAEALAAIESGLQRKVGERKTSFGEANEQLLRLVSLAAGRREGWEDTSA</sequence>
<name>A0ABD6FJI3_9PSEU</name>
<reference evidence="1 2" key="1">
    <citation type="journal article" date="2021" name="BMC Genomics">
        <title>Genome-resolved metagenome and metatranscriptome analyses of thermophilic composting reveal key bacterial players and their metabolic interactions.</title>
        <authorList>
            <person name="Braga L.P.P."/>
            <person name="Pereira R.V."/>
            <person name="Martins L.F."/>
            <person name="Moura L.M.S."/>
            <person name="Sanchez F.B."/>
            <person name="Patane J.S.L."/>
            <person name="da Silva A.M."/>
            <person name="Setubal J.C."/>
        </authorList>
    </citation>
    <scope>NUCLEOTIDE SEQUENCE [LARGE SCALE GENOMIC DNA]</scope>
    <source>
        <strain evidence="1">ZC4RG45</strain>
    </source>
</reference>